<dbReference type="InterPro" id="IPR018392">
    <property type="entry name" value="LysM"/>
</dbReference>
<dbReference type="InterPro" id="IPR052196">
    <property type="entry name" value="Bact_Kbp"/>
</dbReference>
<dbReference type="GO" id="GO:0006935">
    <property type="term" value="P:chemotaxis"/>
    <property type="evidence" value="ECO:0007669"/>
    <property type="project" value="InterPro"/>
</dbReference>
<evidence type="ECO:0000313" key="4">
    <source>
        <dbReference type="EMBL" id="VAW60508.1"/>
    </source>
</evidence>
<reference evidence="4" key="1">
    <citation type="submission" date="2018-06" db="EMBL/GenBank/DDBJ databases">
        <authorList>
            <person name="Zhirakovskaya E."/>
        </authorList>
    </citation>
    <scope>NUCLEOTIDE SEQUENCE</scope>
</reference>
<feature type="compositionally biased region" description="Basic and acidic residues" evidence="1">
    <location>
        <begin position="177"/>
        <end position="199"/>
    </location>
</feature>
<dbReference type="EMBL" id="UOFG01000126">
    <property type="protein sequence ID" value="VAW60508.1"/>
    <property type="molecule type" value="Genomic_DNA"/>
</dbReference>
<dbReference type="InterPro" id="IPR036779">
    <property type="entry name" value="LysM_dom_sf"/>
</dbReference>
<evidence type="ECO:0000256" key="1">
    <source>
        <dbReference type="SAM" id="MobiDB-lite"/>
    </source>
</evidence>
<gene>
    <name evidence="4" type="ORF">MNBD_GAMMA11-465</name>
</gene>
<feature type="domain" description="CheW-like" evidence="2">
    <location>
        <begin position="9"/>
        <end position="146"/>
    </location>
</feature>
<feature type="compositionally biased region" description="Polar residues" evidence="1">
    <location>
        <begin position="299"/>
        <end position="324"/>
    </location>
</feature>
<protein>
    <recommendedName>
        <fullName evidence="5">LysM domain-containing protein</fullName>
    </recommendedName>
</protein>
<name>A0A3B0WWU8_9ZZZZ</name>
<dbReference type="Gene3D" id="2.30.30.40">
    <property type="entry name" value="SH3 Domains"/>
    <property type="match status" value="1"/>
</dbReference>
<feature type="compositionally biased region" description="Basic and acidic residues" evidence="1">
    <location>
        <begin position="390"/>
        <end position="402"/>
    </location>
</feature>
<evidence type="ECO:0008006" key="5">
    <source>
        <dbReference type="Google" id="ProtNLM"/>
    </source>
</evidence>
<evidence type="ECO:0000259" key="3">
    <source>
        <dbReference type="PROSITE" id="PS51782"/>
    </source>
</evidence>
<feature type="region of interest" description="Disordered" evidence="1">
    <location>
        <begin position="167"/>
        <end position="200"/>
    </location>
</feature>
<feature type="region of interest" description="Disordered" evidence="1">
    <location>
        <begin position="566"/>
        <end position="590"/>
    </location>
</feature>
<dbReference type="PROSITE" id="PS51782">
    <property type="entry name" value="LYSM"/>
    <property type="match status" value="1"/>
</dbReference>
<dbReference type="SUPFAM" id="SSF54106">
    <property type="entry name" value="LysM domain"/>
    <property type="match status" value="1"/>
</dbReference>
<dbReference type="PROSITE" id="PS50851">
    <property type="entry name" value="CHEW"/>
    <property type="match status" value="1"/>
</dbReference>
<feature type="compositionally biased region" description="Basic and acidic residues" evidence="1">
    <location>
        <begin position="571"/>
        <end position="590"/>
    </location>
</feature>
<feature type="domain" description="LysM" evidence="3">
    <location>
        <begin position="615"/>
        <end position="662"/>
    </location>
</feature>
<dbReference type="CDD" id="cd00118">
    <property type="entry name" value="LysM"/>
    <property type="match status" value="1"/>
</dbReference>
<dbReference type="GO" id="GO:0007165">
    <property type="term" value="P:signal transduction"/>
    <property type="evidence" value="ECO:0007669"/>
    <property type="project" value="InterPro"/>
</dbReference>
<proteinExistence type="predicted"/>
<dbReference type="AlphaFoldDB" id="A0A3B0WWU8"/>
<dbReference type="PANTHER" id="PTHR34700">
    <property type="entry name" value="POTASSIUM BINDING PROTEIN KBP"/>
    <property type="match status" value="1"/>
</dbReference>
<feature type="region of interest" description="Disordered" evidence="1">
    <location>
        <begin position="268"/>
        <end position="334"/>
    </location>
</feature>
<dbReference type="Pfam" id="PF01584">
    <property type="entry name" value="CheW"/>
    <property type="match status" value="1"/>
</dbReference>
<dbReference type="Gene3D" id="2.40.50.180">
    <property type="entry name" value="CheA-289, Domain 4"/>
    <property type="match status" value="1"/>
</dbReference>
<organism evidence="4">
    <name type="scientific">hydrothermal vent metagenome</name>
    <dbReference type="NCBI Taxonomy" id="652676"/>
    <lineage>
        <taxon>unclassified sequences</taxon>
        <taxon>metagenomes</taxon>
        <taxon>ecological metagenomes</taxon>
    </lineage>
</organism>
<feature type="region of interest" description="Disordered" evidence="1">
    <location>
        <begin position="381"/>
        <end position="403"/>
    </location>
</feature>
<dbReference type="PANTHER" id="PTHR34700:SF4">
    <property type="entry name" value="PHAGE-LIKE ELEMENT PBSX PROTEIN XKDP"/>
    <property type="match status" value="1"/>
</dbReference>
<accession>A0A3B0WWU8</accession>
<dbReference type="Gene3D" id="3.10.350.10">
    <property type="entry name" value="LysM domain"/>
    <property type="match status" value="1"/>
</dbReference>
<dbReference type="InterPro" id="IPR002545">
    <property type="entry name" value="CheW-lke_dom"/>
</dbReference>
<dbReference type="Pfam" id="PF01476">
    <property type="entry name" value="LysM"/>
    <property type="match status" value="1"/>
</dbReference>
<evidence type="ECO:0000259" key="2">
    <source>
        <dbReference type="PROSITE" id="PS50851"/>
    </source>
</evidence>
<dbReference type="SUPFAM" id="SSF50341">
    <property type="entry name" value="CheW-like"/>
    <property type="match status" value="1"/>
</dbReference>
<sequence length="674" mass="74207">MSIQTLEDSDALLLYTVGPVPVCSPTRRVEAVVIPPELTSPPGSDRAEPGIFKSIHGMVRVIDLRVRFGVDKDSFNHPGRIIIVEIEDARVGFWVDEIEDVVSFPQTGWKNVPAHIPREVFSRTLLENDVIRLYADFEGLDRFKATGYLRKHIEQLTALEKKHEDKAEFDSAGAGISDKRSAGNKRTKTEVDERREGKSKAALTAVKNKDKAARLIENDKLIWQSTDKPVSALKPERGDANKVSVYKLPKIENKNTGTNKPLAVQGREISGGAMADNRAGADERGVKKIISGRAGKEVTGSSGTTKNRLSGKAASTGSSQYHSTGQGGGEADSAQASRTPWRWIISIFFATMVALYLWTQLFNDLAEEKLISDIAESLAGGPDDSATLKQRPDRLTGKHDLDDSIGAEGESVAVIAEKSGEQAIVERRINSVDLDLEAPADRVALSGKIEEKGEVEITGADRPEESEREKIAALEKTQMVSNFSEVEYSGNSPEKLPGEPGKVSLIENTSDITIVINELGGQDEILGDDLIEGTPFVADHEGAVEVKPEETGEERGEMPETDAFAKSGLEQGKKVEENQQKQTEEKRAGKAELKLEESALVSREKINKAHRTRKYIHVVVKGDTLWDIAKRYVNNPWRYPELAKLSKIKNPDLIYPGNKVVVIIHSKRKQKKRK</sequence>
<dbReference type="InterPro" id="IPR036061">
    <property type="entry name" value="CheW-like_dom_sf"/>
</dbReference>
<dbReference type="SMART" id="SM00257">
    <property type="entry name" value="LysM"/>
    <property type="match status" value="1"/>
</dbReference>